<feature type="transmembrane region" description="Helical" evidence="6">
    <location>
        <begin position="425"/>
        <end position="448"/>
    </location>
</feature>
<name>A0A0F7VGL7_PENBI</name>
<accession>A0A0F7VGL7</accession>
<dbReference type="EMBL" id="CDHK01000003">
    <property type="protein sequence ID" value="CEO58382.1"/>
    <property type="molecule type" value="Genomic_DNA"/>
</dbReference>
<dbReference type="InterPro" id="IPR020846">
    <property type="entry name" value="MFS_dom"/>
</dbReference>
<comment type="similarity">
    <text evidence="2">Belongs to the major facilitator superfamily. Sugar transporter (TC 2.A.1.1) family.</text>
</comment>
<protein>
    <recommendedName>
        <fullName evidence="7">Major facilitator superfamily (MFS) profile domain-containing protein</fullName>
    </recommendedName>
</protein>
<feature type="transmembrane region" description="Helical" evidence="6">
    <location>
        <begin position="468"/>
        <end position="486"/>
    </location>
</feature>
<dbReference type="OrthoDB" id="6612291at2759"/>
<dbReference type="GO" id="GO:0016020">
    <property type="term" value="C:membrane"/>
    <property type="evidence" value="ECO:0007669"/>
    <property type="project" value="UniProtKB-SubCell"/>
</dbReference>
<feature type="transmembrane region" description="Helical" evidence="6">
    <location>
        <begin position="193"/>
        <end position="216"/>
    </location>
</feature>
<keyword evidence="4 6" id="KW-1133">Transmembrane helix</keyword>
<dbReference type="AlphaFoldDB" id="A0A0F7VGL7"/>
<evidence type="ECO:0000256" key="1">
    <source>
        <dbReference type="ARBA" id="ARBA00004141"/>
    </source>
</evidence>
<feature type="domain" description="Major facilitator superfamily (MFS) profile" evidence="7">
    <location>
        <begin position="57"/>
        <end position="520"/>
    </location>
</feature>
<evidence type="ECO:0000256" key="4">
    <source>
        <dbReference type="ARBA" id="ARBA00022989"/>
    </source>
</evidence>
<dbReference type="InterPro" id="IPR036259">
    <property type="entry name" value="MFS_trans_sf"/>
</dbReference>
<evidence type="ECO:0000259" key="7">
    <source>
        <dbReference type="PROSITE" id="PS50850"/>
    </source>
</evidence>
<dbReference type="Gene3D" id="1.20.1250.20">
    <property type="entry name" value="MFS general substrate transporter like domains"/>
    <property type="match status" value="1"/>
</dbReference>
<feature type="transmembrane region" description="Helical" evidence="6">
    <location>
        <begin position="333"/>
        <end position="351"/>
    </location>
</feature>
<dbReference type="InterPro" id="IPR050360">
    <property type="entry name" value="MFS_Sugar_Transporters"/>
</dbReference>
<dbReference type="Proteomes" id="UP000042958">
    <property type="component" value="Unassembled WGS sequence"/>
</dbReference>
<dbReference type="SUPFAM" id="SSF103473">
    <property type="entry name" value="MFS general substrate transporter"/>
    <property type="match status" value="1"/>
</dbReference>
<feature type="transmembrane region" description="Helical" evidence="6">
    <location>
        <begin position="134"/>
        <end position="151"/>
    </location>
</feature>
<feature type="transmembrane region" description="Helical" evidence="6">
    <location>
        <begin position="371"/>
        <end position="389"/>
    </location>
</feature>
<gene>
    <name evidence="8" type="ORF">PMG11_03111</name>
</gene>
<evidence type="ECO:0000256" key="2">
    <source>
        <dbReference type="ARBA" id="ARBA00010992"/>
    </source>
</evidence>
<feature type="transmembrane region" description="Helical" evidence="6">
    <location>
        <begin position="498"/>
        <end position="516"/>
    </location>
</feature>
<evidence type="ECO:0000313" key="9">
    <source>
        <dbReference type="Proteomes" id="UP000042958"/>
    </source>
</evidence>
<dbReference type="PANTHER" id="PTHR48022:SF33">
    <property type="entry name" value="SUGAR PERMEASE, PUTATIVE (AFU_ORTHOLOGUE AFUA_6G12040)-RELATED"/>
    <property type="match status" value="1"/>
</dbReference>
<organism evidence="8 9">
    <name type="scientific">Penicillium brasilianum</name>
    <dbReference type="NCBI Taxonomy" id="104259"/>
    <lineage>
        <taxon>Eukaryota</taxon>
        <taxon>Fungi</taxon>
        <taxon>Dikarya</taxon>
        <taxon>Ascomycota</taxon>
        <taxon>Pezizomycotina</taxon>
        <taxon>Eurotiomycetes</taxon>
        <taxon>Eurotiomycetidae</taxon>
        <taxon>Eurotiales</taxon>
        <taxon>Aspergillaceae</taxon>
        <taxon>Penicillium</taxon>
    </lineage>
</organism>
<evidence type="ECO:0000256" key="6">
    <source>
        <dbReference type="SAM" id="Phobius"/>
    </source>
</evidence>
<dbReference type="InterPro" id="IPR005828">
    <property type="entry name" value="MFS_sugar_transport-like"/>
</dbReference>
<dbReference type="Pfam" id="PF00083">
    <property type="entry name" value="Sugar_tr"/>
    <property type="match status" value="2"/>
</dbReference>
<keyword evidence="9" id="KW-1185">Reference proteome</keyword>
<keyword evidence="5 6" id="KW-0472">Membrane</keyword>
<sequence length="543" mass="59063">MSESKIDDLGKVNHIEDEKSFPPIKDQPDAAIQEFRDREAAMSTWQAVKAHKRIFLYAIVPFFCGMAYGYDTVASSATMAMPAFLLSFGAVEPVTHSLYAPSIWSALWTAMANLGQAIGAFFIGPLAERIGRRYAIVSFALLSCAGVAVQFTATTRWALLIGKMLNGVCIGGIMACGTTYAADIAPLKLRGPILQGLVLFTVAMQGTALGIIRSLVLNKAPLAWKIVFAIQWPVAVLLFLALLIPEYAFPSVNNCGITKFTNIRLLARSPTWLLSQGQVDATRAALVRLYGEQNSIELRLQSLQLTLAAEASTQGQQKASFIECFRARNLKRTLTVCLIMFGTGLLGIAFLNQNTYVLLTLGLPAVHAFDVGVGGFFLACVAIIVSWLFTDFIGHRRLWLIGVGGNIIGMATVGGLAYLNNVAGLWAIAVVMNLLIPWQIYTCTGMAWTMTPEIASSRLRQHTQSIGFLVQAVSSWLFHMIVPYIYNTDAGNLGAKTGFVFAGLSALLLVASWFVVPETAGRSVEEIDTAYQQGISPRKFHKI</sequence>
<proteinExistence type="inferred from homology"/>
<comment type="subcellular location">
    <subcellularLocation>
        <location evidence="1">Membrane</location>
        <topology evidence="1">Multi-pass membrane protein</topology>
    </subcellularLocation>
</comment>
<feature type="transmembrane region" description="Helical" evidence="6">
    <location>
        <begin position="103"/>
        <end position="127"/>
    </location>
</feature>
<dbReference type="PANTHER" id="PTHR48022">
    <property type="entry name" value="PLASTIDIC GLUCOSE TRANSPORTER 4"/>
    <property type="match status" value="1"/>
</dbReference>
<evidence type="ECO:0000313" key="8">
    <source>
        <dbReference type="EMBL" id="CEO58382.1"/>
    </source>
</evidence>
<dbReference type="InterPro" id="IPR005829">
    <property type="entry name" value="Sugar_transporter_CS"/>
</dbReference>
<dbReference type="PROSITE" id="PS50850">
    <property type="entry name" value="MFS"/>
    <property type="match status" value="1"/>
</dbReference>
<feature type="transmembrane region" description="Helical" evidence="6">
    <location>
        <begin position="398"/>
        <end position="419"/>
    </location>
</feature>
<dbReference type="GO" id="GO:0005351">
    <property type="term" value="F:carbohydrate:proton symporter activity"/>
    <property type="evidence" value="ECO:0007669"/>
    <property type="project" value="TreeGrafter"/>
</dbReference>
<dbReference type="PROSITE" id="PS00216">
    <property type="entry name" value="SUGAR_TRANSPORT_1"/>
    <property type="match status" value="1"/>
</dbReference>
<reference evidence="9" key="1">
    <citation type="journal article" date="2015" name="Genome Announc.">
        <title>Draft genome sequence of the fungus Penicillium brasilianum MG11.</title>
        <authorList>
            <person name="Horn F."/>
            <person name="Linde J."/>
            <person name="Mattern D.J."/>
            <person name="Walther G."/>
            <person name="Guthke R."/>
            <person name="Brakhage A.A."/>
            <person name="Valiante V."/>
        </authorList>
    </citation>
    <scope>NUCLEOTIDE SEQUENCE [LARGE SCALE GENOMIC DNA]</scope>
    <source>
        <strain evidence="9">MG11</strain>
    </source>
</reference>
<feature type="transmembrane region" description="Helical" evidence="6">
    <location>
        <begin position="222"/>
        <end position="244"/>
    </location>
</feature>
<feature type="transmembrane region" description="Helical" evidence="6">
    <location>
        <begin position="54"/>
        <end position="70"/>
    </location>
</feature>
<evidence type="ECO:0000256" key="3">
    <source>
        <dbReference type="ARBA" id="ARBA00022692"/>
    </source>
</evidence>
<feature type="transmembrane region" description="Helical" evidence="6">
    <location>
        <begin position="157"/>
        <end position="181"/>
    </location>
</feature>
<evidence type="ECO:0000256" key="5">
    <source>
        <dbReference type="ARBA" id="ARBA00023136"/>
    </source>
</evidence>
<keyword evidence="3 6" id="KW-0812">Transmembrane</keyword>